<organism evidence="1 2">
    <name type="scientific">Bacillus inaquosorum KCTC 13429</name>
    <dbReference type="NCBI Taxonomy" id="1236548"/>
    <lineage>
        <taxon>Bacteria</taxon>
        <taxon>Bacillati</taxon>
        <taxon>Bacillota</taxon>
        <taxon>Bacilli</taxon>
        <taxon>Bacillales</taxon>
        <taxon>Bacillaceae</taxon>
        <taxon>Bacillus</taxon>
    </lineage>
</organism>
<keyword evidence="2" id="KW-1185">Reference proteome</keyword>
<protein>
    <submittedName>
        <fullName evidence="1">Uncharacterized protein</fullName>
    </submittedName>
</protein>
<comment type="caution">
    <text evidence="1">The sequence shown here is derived from an EMBL/GenBank/DDBJ whole genome shotgun (WGS) entry which is preliminary data.</text>
</comment>
<sequence>MKHQNHPPLLYVLDVWCASFLKNKKSQKTPLVKKGIDSWLSSSPSKLLTYRDSAFLNYHSPE</sequence>
<dbReference type="Proteomes" id="UP000011182">
    <property type="component" value="Unassembled WGS sequence"/>
</dbReference>
<evidence type="ECO:0000313" key="1">
    <source>
        <dbReference type="EMBL" id="ELS59805.1"/>
    </source>
</evidence>
<reference evidence="1 2" key="1">
    <citation type="journal article" date="2014" name="Syst. Appl. Microbiol.">
        <title>Genomic insights into the taxonomic status of the three subspecies of Bacillus subtilis.</title>
        <authorList>
            <person name="Yi H."/>
            <person name="Chun J."/>
            <person name="Cha C.J."/>
        </authorList>
    </citation>
    <scope>NUCLEOTIDE SEQUENCE [LARGE SCALE GENOMIC DNA]</scope>
    <source>
        <strain evidence="1 2">KCTC 13429</strain>
    </source>
</reference>
<name>A0A9W5LFL4_9BACI</name>
<dbReference type="AlphaFoldDB" id="A0A9W5LFL4"/>
<accession>A0A9W5LFL4</accession>
<evidence type="ECO:0000313" key="2">
    <source>
        <dbReference type="Proteomes" id="UP000011182"/>
    </source>
</evidence>
<proteinExistence type="predicted"/>
<gene>
    <name evidence="1" type="ORF">BSI_37590</name>
</gene>
<dbReference type="EMBL" id="AMXN01000008">
    <property type="protein sequence ID" value="ELS59805.1"/>
    <property type="molecule type" value="Genomic_DNA"/>
</dbReference>